<proteinExistence type="predicted"/>
<evidence type="ECO:0000313" key="1">
    <source>
        <dbReference type="EMBL" id="AVL94921.1"/>
    </source>
</evidence>
<protein>
    <submittedName>
        <fullName evidence="1">Uncharacterized protein</fullName>
    </submittedName>
</protein>
<accession>A0A2P1EM04</accession>
<dbReference type="Proteomes" id="UP000289600">
    <property type="component" value="Segment"/>
</dbReference>
<organism evidence="1 2">
    <name type="scientific">Moumouvirus australiensis</name>
    <dbReference type="NCBI Taxonomy" id="2109587"/>
    <lineage>
        <taxon>Viruses</taxon>
        <taxon>Varidnaviria</taxon>
        <taxon>Bamfordvirae</taxon>
        <taxon>Nucleocytoviricota</taxon>
        <taxon>Megaviricetes</taxon>
        <taxon>Imitervirales</taxon>
        <taxon>Mimiviridae</taxon>
        <taxon>Megamimivirinae</taxon>
        <taxon>Moumouvirus</taxon>
        <taxon>Moumouvirus australiense</taxon>
    </lineage>
</organism>
<reference evidence="2" key="1">
    <citation type="submission" date="2018-01" db="EMBL/GenBank/DDBJ databases">
        <title>Testimony of 'menage a trois' revealed by the proteome of Megavirus virophage.</title>
        <authorList>
            <person name="Jeudy S."/>
            <person name="Bertaux L."/>
            <person name="Alempic J.-M."/>
            <person name="Lartigue A."/>
            <person name="Legendre M."/>
            <person name="Philippe N."/>
            <person name="Beucher L."/>
            <person name="Biondi E."/>
            <person name="Juul S."/>
            <person name="Turner D."/>
            <person name="Coute Y."/>
            <person name="Claverie J.-M."/>
            <person name="Abergel C."/>
        </authorList>
    </citation>
    <scope>NUCLEOTIDE SEQUENCE [LARGE SCALE GENOMIC DNA]</scope>
</reference>
<sequence>MDISNDYSLDNDKMDICLSKNYSERVKEFIEYFIVANKFGVANTYKYYENCSIVILCQTNKSSTLKYYFSVPENFEKIEIFGIKYISYYSNTYHENNISSDTRLITIFGTTVINNHVYNIVSNIIVSFEKYFPKIIDHCLFIYVIE</sequence>
<evidence type="ECO:0000313" key="2">
    <source>
        <dbReference type="Proteomes" id="UP000289600"/>
    </source>
</evidence>
<keyword evidence="2" id="KW-1185">Reference proteome</keyword>
<gene>
    <name evidence="1" type="ORF">mc_535</name>
</gene>
<name>A0A2P1EM04_9VIRU</name>
<dbReference type="EMBL" id="MG807320">
    <property type="protein sequence ID" value="AVL94921.1"/>
    <property type="molecule type" value="Genomic_DNA"/>
</dbReference>